<evidence type="ECO:0000256" key="1">
    <source>
        <dbReference type="SAM" id="MobiDB-lite"/>
    </source>
</evidence>
<gene>
    <name evidence="2" type="ORF">TrLO_g15747</name>
</gene>
<sequence>MLAGLIRFKTSAAGDDDEDEDDATNISIVKHDSVLPEISASPEEKITDLDPNKIKFREQLKKQRAELQQLGQVALKSIDMTDVTGSPDPLYLNWGSDAFYRIGAANKAFSICDKMLELTEDDNNDEEIITLSNDTNDLLTIWFDFRSHPVLDVDLDQEHGAEEIAEFVSHIFFDSRGSDSGYEGLFGWYGADGADFQGAIFAFLAMTTEKVIACYGVLGGMVEDILNKIASSAHPFLQLSKKAKTTMENEPPQPSSKKAKTSMETEPPTTTTTGDSTAGEGEVIICSTRERATVVANRAKEIKADFIIFTLIFVEGTVSGGGDGWVGQEGANPIPLTCMYSSLGDYRNILLKRNFIGAQGHMDTNQGEIGKLPSANFMKLFVKSKSHYSSVPEEDDGVKEGEFVTKDGAKILSTPNAAVVLED</sequence>
<organism evidence="2 3">
    <name type="scientific">Triparma laevis f. longispina</name>
    <dbReference type="NCBI Taxonomy" id="1714387"/>
    <lineage>
        <taxon>Eukaryota</taxon>
        <taxon>Sar</taxon>
        <taxon>Stramenopiles</taxon>
        <taxon>Ochrophyta</taxon>
        <taxon>Bolidophyceae</taxon>
        <taxon>Parmales</taxon>
        <taxon>Triparmaceae</taxon>
        <taxon>Triparma</taxon>
    </lineage>
</organism>
<reference evidence="3" key="1">
    <citation type="journal article" date="2023" name="Commun. Biol.">
        <title>Genome analysis of Parmales, the sister group of diatoms, reveals the evolutionary specialization of diatoms from phago-mixotrophs to photoautotrophs.</title>
        <authorList>
            <person name="Ban H."/>
            <person name="Sato S."/>
            <person name="Yoshikawa S."/>
            <person name="Yamada K."/>
            <person name="Nakamura Y."/>
            <person name="Ichinomiya M."/>
            <person name="Sato N."/>
            <person name="Blanc-Mathieu R."/>
            <person name="Endo H."/>
            <person name="Kuwata A."/>
            <person name="Ogata H."/>
        </authorList>
    </citation>
    <scope>NUCLEOTIDE SEQUENCE [LARGE SCALE GENOMIC DNA]</scope>
    <source>
        <strain evidence="3">NIES 3700</strain>
    </source>
</reference>
<proteinExistence type="predicted"/>
<evidence type="ECO:0000313" key="3">
    <source>
        <dbReference type="Proteomes" id="UP001165122"/>
    </source>
</evidence>
<accession>A0A9W7EKM0</accession>
<name>A0A9W7EKM0_9STRA</name>
<feature type="compositionally biased region" description="Low complexity" evidence="1">
    <location>
        <begin position="264"/>
        <end position="273"/>
    </location>
</feature>
<evidence type="ECO:0000313" key="2">
    <source>
        <dbReference type="EMBL" id="GMH80473.1"/>
    </source>
</evidence>
<keyword evidence="3" id="KW-1185">Reference proteome</keyword>
<protein>
    <submittedName>
        <fullName evidence="2">Uncharacterized protein</fullName>
    </submittedName>
</protein>
<feature type="region of interest" description="Disordered" evidence="1">
    <location>
        <begin position="244"/>
        <end position="281"/>
    </location>
</feature>
<comment type="caution">
    <text evidence="2">The sequence shown here is derived from an EMBL/GenBank/DDBJ whole genome shotgun (WGS) entry which is preliminary data.</text>
</comment>
<dbReference type="Proteomes" id="UP001165122">
    <property type="component" value="Unassembled WGS sequence"/>
</dbReference>
<dbReference type="EMBL" id="BRXW01000998">
    <property type="protein sequence ID" value="GMH80473.1"/>
    <property type="molecule type" value="Genomic_DNA"/>
</dbReference>
<dbReference type="AlphaFoldDB" id="A0A9W7EKM0"/>